<dbReference type="AlphaFoldDB" id="A0A4Y7Q756"/>
<keyword evidence="2" id="KW-1185">Reference proteome</keyword>
<name>A0A4Y7Q756_9AGAM</name>
<dbReference type="EMBL" id="ML170171">
    <property type="protein sequence ID" value="TDL23275.1"/>
    <property type="molecule type" value="Genomic_DNA"/>
</dbReference>
<proteinExistence type="predicted"/>
<accession>A0A4Y7Q756</accession>
<dbReference type="Proteomes" id="UP000294933">
    <property type="component" value="Unassembled WGS sequence"/>
</dbReference>
<protein>
    <submittedName>
        <fullName evidence="1">Uncharacterized protein</fullName>
    </submittedName>
</protein>
<evidence type="ECO:0000313" key="2">
    <source>
        <dbReference type="Proteomes" id="UP000294933"/>
    </source>
</evidence>
<gene>
    <name evidence="1" type="ORF">BD410DRAFT_176444</name>
</gene>
<evidence type="ECO:0000313" key="1">
    <source>
        <dbReference type="EMBL" id="TDL23275.1"/>
    </source>
</evidence>
<organism evidence="1 2">
    <name type="scientific">Rickenella mellea</name>
    <dbReference type="NCBI Taxonomy" id="50990"/>
    <lineage>
        <taxon>Eukaryota</taxon>
        <taxon>Fungi</taxon>
        <taxon>Dikarya</taxon>
        <taxon>Basidiomycota</taxon>
        <taxon>Agaricomycotina</taxon>
        <taxon>Agaricomycetes</taxon>
        <taxon>Hymenochaetales</taxon>
        <taxon>Rickenellaceae</taxon>
        <taxon>Rickenella</taxon>
    </lineage>
</organism>
<dbReference type="VEuPathDB" id="FungiDB:BD410DRAFT_176444"/>
<sequence>MLERQRGPRMRCAYDRLWCAIVVGPYVVPGRISRRWRDTSRARFKTGFGALLTEDTREGELHIALACKRVNVSAKRKQP</sequence>
<reference evidence="1 2" key="1">
    <citation type="submission" date="2018-06" db="EMBL/GenBank/DDBJ databases">
        <title>A transcriptomic atlas of mushroom development highlights an independent origin of complex multicellularity.</title>
        <authorList>
            <consortium name="DOE Joint Genome Institute"/>
            <person name="Krizsan K."/>
            <person name="Almasi E."/>
            <person name="Merenyi Z."/>
            <person name="Sahu N."/>
            <person name="Viragh M."/>
            <person name="Koszo T."/>
            <person name="Mondo S."/>
            <person name="Kiss B."/>
            <person name="Balint B."/>
            <person name="Kues U."/>
            <person name="Barry K."/>
            <person name="Hegedus J.C."/>
            <person name="Henrissat B."/>
            <person name="Johnson J."/>
            <person name="Lipzen A."/>
            <person name="Ohm R."/>
            <person name="Nagy I."/>
            <person name="Pangilinan J."/>
            <person name="Yan J."/>
            <person name="Xiong Y."/>
            <person name="Grigoriev I.V."/>
            <person name="Hibbett D.S."/>
            <person name="Nagy L.G."/>
        </authorList>
    </citation>
    <scope>NUCLEOTIDE SEQUENCE [LARGE SCALE GENOMIC DNA]</scope>
    <source>
        <strain evidence="1 2">SZMC22713</strain>
    </source>
</reference>